<feature type="non-terminal residue" evidence="1">
    <location>
        <position position="1"/>
    </location>
</feature>
<dbReference type="OrthoDB" id="5854989at2759"/>
<dbReference type="Proteomes" id="UP000053676">
    <property type="component" value="Unassembled WGS sequence"/>
</dbReference>
<dbReference type="STRING" id="51031.W2SZI3"/>
<dbReference type="EMBL" id="KI660365">
    <property type="protein sequence ID" value="ETN74391.1"/>
    <property type="molecule type" value="Genomic_DNA"/>
</dbReference>
<dbReference type="OMA" id="VEACWER"/>
<keyword evidence="2" id="KW-1185">Reference proteome</keyword>
<proteinExistence type="predicted"/>
<dbReference type="AlphaFoldDB" id="W2SZI3"/>
<evidence type="ECO:0000313" key="1">
    <source>
        <dbReference type="EMBL" id="ETN74391.1"/>
    </source>
</evidence>
<evidence type="ECO:0000313" key="2">
    <source>
        <dbReference type="Proteomes" id="UP000053676"/>
    </source>
</evidence>
<organism evidence="1 2">
    <name type="scientific">Necator americanus</name>
    <name type="common">Human hookworm</name>
    <dbReference type="NCBI Taxonomy" id="51031"/>
    <lineage>
        <taxon>Eukaryota</taxon>
        <taxon>Metazoa</taxon>
        <taxon>Ecdysozoa</taxon>
        <taxon>Nematoda</taxon>
        <taxon>Chromadorea</taxon>
        <taxon>Rhabditida</taxon>
        <taxon>Rhabditina</taxon>
        <taxon>Rhabditomorpha</taxon>
        <taxon>Strongyloidea</taxon>
        <taxon>Ancylostomatidae</taxon>
        <taxon>Bunostominae</taxon>
        <taxon>Necator</taxon>
    </lineage>
</organism>
<name>W2SZI3_NECAM</name>
<reference evidence="2" key="1">
    <citation type="journal article" date="2014" name="Nat. Genet.">
        <title>Genome of the human hookworm Necator americanus.</title>
        <authorList>
            <person name="Tang Y.T."/>
            <person name="Gao X."/>
            <person name="Rosa B.A."/>
            <person name="Abubucker S."/>
            <person name="Hallsworth-Pepin K."/>
            <person name="Martin J."/>
            <person name="Tyagi R."/>
            <person name="Heizer E."/>
            <person name="Zhang X."/>
            <person name="Bhonagiri-Palsikar V."/>
            <person name="Minx P."/>
            <person name="Warren W.C."/>
            <person name="Wang Q."/>
            <person name="Zhan B."/>
            <person name="Hotez P.J."/>
            <person name="Sternberg P.W."/>
            <person name="Dougall A."/>
            <person name="Gaze S.T."/>
            <person name="Mulvenna J."/>
            <person name="Sotillo J."/>
            <person name="Ranganathan S."/>
            <person name="Rabelo E.M."/>
            <person name="Wilson R.K."/>
            <person name="Felgner P.L."/>
            <person name="Bethony J."/>
            <person name="Hawdon J.M."/>
            <person name="Gasser R.B."/>
            <person name="Loukas A."/>
            <person name="Mitreva M."/>
        </authorList>
    </citation>
    <scope>NUCLEOTIDE SEQUENCE [LARGE SCALE GENOMIC DNA]</scope>
</reference>
<accession>W2SZI3</accession>
<sequence length="220" mass="25128">HPTVSKWLASCDFSSVPEIDDFSVEEQSQSRMVYESVLGEENTAGDYDGYITALENLESEDERSREQIGLNAPSSSAGTQHQVDSCTFVDDESVYETSDEHIPNDPDPLETPVTFCCTHFGHCRSGVYTQISSLKMFSARFTPNDDRANEEEECDVVEEFAEWKTNYDARPICPLPTPFRKNLISPRVDLETLVDRRGKVRRTERVKLYLDEKRQNAQRL</sequence>
<gene>
    <name evidence="1" type="ORF">NECAME_04070</name>
</gene>
<protein>
    <submittedName>
        <fullName evidence="1">Uncharacterized protein</fullName>
    </submittedName>
</protein>
<dbReference type="KEGG" id="nai:NECAME_04070"/>